<dbReference type="EMBL" id="FMZE01000001">
    <property type="protein sequence ID" value="SDC10445.1"/>
    <property type="molecule type" value="Genomic_DNA"/>
</dbReference>
<name>A0A1G6IWI9_9PSEU</name>
<gene>
    <name evidence="2" type="ORF">SAMN05421630_101432</name>
</gene>
<protein>
    <submittedName>
        <fullName evidence="2">Uncharacterized protein</fullName>
    </submittedName>
</protein>
<sequence>MTVLGLLGLLPAVRGLLAVRVGLALLRLLPLTAVLAVLRGRGGIALRAWRALLSLGRLPLGDGPLTNRGQRRRVTRSGNELLSSHGS</sequence>
<feature type="compositionally biased region" description="Polar residues" evidence="1">
    <location>
        <begin position="76"/>
        <end position="87"/>
    </location>
</feature>
<keyword evidence="3" id="KW-1185">Reference proteome</keyword>
<evidence type="ECO:0000313" key="3">
    <source>
        <dbReference type="Proteomes" id="UP000199494"/>
    </source>
</evidence>
<dbReference type="Proteomes" id="UP000199494">
    <property type="component" value="Unassembled WGS sequence"/>
</dbReference>
<organism evidence="2 3">
    <name type="scientific">Prauserella marina</name>
    <dbReference type="NCBI Taxonomy" id="530584"/>
    <lineage>
        <taxon>Bacteria</taxon>
        <taxon>Bacillati</taxon>
        <taxon>Actinomycetota</taxon>
        <taxon>Actinomycetes</taxon>
        <taxon>Pseudonocardiales</taxon>
        <taxon>Pseudonocardiaceae</taxon>
        <taxon>Prauserella</taxon>
    </lineage>
</organism>
<evidence type="ECO:0000313" key="2">
    <source>
        <dbReference type="EMBL" id="SDC10445.1"/>
    </source>
</evidence>
<proteinExistence type="predicted"/>
<accession>A0A1G6IWI9</accession>
<feature type="region of interest" description="Disordered" evidence="1">
    <location>
        <begin position="66"/>
        <end position="87"/>
    </location>
</feature>
<dbReference type="AlphaFoldDB" id="A0A1G6IWI9"/>
<evidence type="ECO:0000256" key="1">
    <source>
        <dbReference type="SAM" id="MobiDB-lite"/>
    </source>
</evidence>
<reference evidence="2 3" key="1">
    <citation type="submission" date="2016-10" db="EMBL/GenBank/DDBJ databases">
        <authorList>
            <person name="de Groot N.N."/>
        </authorList>
    </citation>
    <scope>NUCLEOTIDE SEQUENCE [LARGE SCALE GENOMIC DNA]</scope>
    <source>
        <strain evidence="2 3">CGMCC 4.5506</strain>
    </source>
</reference>